<gene>
    <name evidence="1" type="ORF">H2198_010910</name>
</gene>
<keyword evidence="2" id="KW-1185">Reference proteome</keyword>
<accession>A0ACC2ZP62</accession>
<dbReference type="EMBL" id="JAPDRQ010000446">
    <property type="protein sequence ID" value="KAJ9649176.1"/>
    <property type="molecule type" value="Genomic_DNA"/>
</dbReference>
<evidence type="ECO:0000313" key="1">
    <source>
        <dbReference type="EMBL" id="KAJ9649176.1"/>
    </source>
</evidence>
<organism evidence="1 2">
    <name type="scientific">Neophaeococcomyces mojaviensis</name>
    <dbReference type="NCBI Taxonomy" id="3383035"/>
    <lineage>
        <taxon>Eukaryota</taxon>
        <taxon>Fungi</taxon>
        <taxon>Dikarya</taxon>
        <taxon>Ascomycota</taxon>
        <taxon>Pezizomycotina</taxon>
        <taxon>Eurotiomycetes</taxon>
        <taxon>Chaetothyriomycetidae</taxon>
        <taxon>Chaetothyriales</taxon>
        <taxon>Chaetothyriales incertae sedis</taxon>
        <taxon>Neophaeococcomyces</taxon>
    </lineage>
</organism>
<protein>
    <submittedName>
        <fullName evidence="1">Uncharacterized protein</fullName>
    </submittedName>
</protein>
<reference evidence="1" key="1">
    <citation type="submission" date="2022-10" db="EMBL/GenBank/DDBJ databases">
        <title>Culturing micro-colonial fungi from biological soil crusts in the Mojave desert and describing Neophaeococcomyces mojavensis, and introducing the new genera and species Taxawa tesnikishii.</title>
        <authorList>
            <person name="Kurbessoian T."/>
            <person name="Stajich J.E."/>
        </authorList>
    </citation>
    <scope>NUCLEOTIDE SEQUENCE</scope>
    <source>
        <strain evidence="1">JES_112</strain>
    </source>
</reference>
<evidence type="ECO:0000313" key="2">
    <source>
        <dbReference type="Proteomes" id="UP001172386"/>
    </source>
</evidence>
<proteinExistence type="predicted"/>
<dbReference type="Proteomes" id="UP001172386">
    <property type="component" value="Unassembled WGS sequence"/>
</dbReference>
<name>A0ACC2ZP62_9EURO</name>
<comment type="caution">
    <text evidence="1">The sequence shown here is derived from an EMBL/GenBank/DDBJ whole genome shotgun (WGS) entry which is preliminary data.</text>
</comment>
<sequence length="308" mass="33429">MATSPLPVPPMDPIAPSLARLQQVQVRYRDHTALQGIDLQVRAGQVLALLGRNGAGKSTAISVLLGLRRADAGQVELLGGDPQQRSRRLGLGVMLQSTSLPPMLQVDELVAQASACYPDPMPLQEILQRAGLQALARRRYGQLSGGQQRAVQFAIALCGRPRVLFLDEPTTGLDIQARQAMWQAIRQLVAEGCGVLLTTHYLEEAEALAQQVVVLEQGRVLADAPLSELRLADRPRRIRCRSVLPAEDVQQWPGVQQVQRDGEHLQLLASPAEPVVARLLAADAQLRELEVQGAALADAFLDMTREAA</sequence>